<reference evidence="1 2" key="1">
    <citation type="submission" date="2022-06" db="EMBL/GenBank/DDBJ databases">
        <title>Mesorhizobium sp. strain RP14 Genome sequencing and assembly.</title>
        <authorList>
            <person name="Kim I."/>
        </authorList>
    </citation>
    <scope>NUCLEOTIDE SEQUENCE [LARGE SCALE GENOMIC DNA]</scope>
    <source>
        <strain evidence="2">RP14(2022)</strain>
    </source>
</reference>
<comment type="caution">
    <text evidence="1">The sequence shown here is derived from an EMBL/GenBank/DDBJ whole genome shotgun (WGS) entry which is preliminary data.</text>
</comment>
<dbReference type="RefSeq" id="WP_252815216.1">
    <property type="nucleotide sequence ID" value="NZ_JAMXQS010000001.1"/>
</dbReference>
<evidence type="ECO:0000313" key="2">
    <source>
        <dbReference type="Proteomes" id="UP001205906"/>
    </source>
</evidence>
<dbReference type="SUPFAM" id="SSF53756">
    <property type="entry name" value="UDP-Glycosyltransferase/glycogen phosphorylase"/>
    <property type="match status" value="1"/>
</dbReference>
<accession>A0ABT1C0N7</accession>
<protein>
    <submittedName>
        <fullName evidence="1">Glycosyltransferase family 4 protein</fullName>
    </submittedName>
</protein>
<evidence type="ECO:0000313" key="1">
    <source>
        <dbReference type="EMBL" id="MCO6048401.1"/>
    </source>
</evidence>
<proteinExistence type="predicted"/>
<keyword evidence="2" id="KW-1185">Reference proteome</keyword>
<dbReference type="Pfam" id="PF13692">
    <property type="entry name" value="Glyco_trans_1_4"/>
    <property type="match status" value="1"/>
</dbReference>
<dbReference type="Proteomes" id="UP001205906">
    <property type="component" value="Unassembled WGS sequence"/>
</dbReference>
<dbReference type="Gene3D" id="3.40.50.2000">
    <property type="entry name" value="Glycogen Phosphorylase B"/>
    <property type="match status" value="1"/>
</dbReference>
<name>A0ABT1C0N7_9HYPH</name>
<sequence>MRLLFATSLIPDSHGRSGYEIASAAVIDALRHAGADVTVMGFAWPEQSVPDDGRTVCLGRIDVKTETASPAQKLAWLARAVRLGLPFAAAKLRTLTPETLREKIREAGPFDAYVLNAAQFASAFETVLHDRPTVFVAHNVEHRSAEENARAARNLFERLLYEREAKLLERVEARLCRSASHTFTFAAEDRDTLFLDPARSSMLPLVTRESAPEALPFAPRTLDAAMIGTWTWAPNRIGLDWFLQSVAPLLPSTFRIDIAGHVPADLTSGHPGIRFVGRVDDAEAFLASAAVVPLVSRAGTGVQLKTVETFELGLPTVATTHSLRGIDQVPDNCLIADNPRLFADLLIRFAREKPAALDGTAFFETQRAALRARVALVVSRLRSPFERAAA</sequence>
<gene>
    <name evidence="1" type="ORF">NGM99_01180</name>
</gene>
<organism evidence="1 2">
    <name type="scientific">Mesorhizobium liriopis</name>
    <dbReference type="NCBI Taxonomy" id="2953882"/>
    <lineage>
        <taxon>Bacteria</taxon>
        <taxon>Pseudomonadati</taxon>
        <taxon>Pseudomonadota</taxon>
        <taxon>Alphaproteobacteria</taxon>
        <taxon>Hyphomicrobiales</taxon>
        <taxon>Phyllobacteriaceae</taxon>
        <taxon>Mesorhizobium</taxon>
    </lineage>
</organism>
<dbReference type="EMBL" id="JAMXQS010000001">
    <property type="protein sequence ID" value="MCO6048401.1"/>
    <property type="molecule type" value="Genomic_DNA"/>
</dbReference>